<dbReference type="AlphaFoldDB" id="F4RLQ6"/>
<dbReference type="GeneID" id="18926470"/>
<dbReference type="KEGG" id="mlr:MELLADRAFT_123770"/>
<name>F4RLQ6_MELLP</name>
<dbReference type="EMBL" id="GL883107">
    <property type="protein sequence ID" value="EGG06578.1"/>
    <property type="molecule type" value="Genomic_DNA"/>
</dbReference>
<evidence type="ECO:0000256" key="1">
    <source>
        <dbReference type="SAM" id="SignalP"/>
    </source>
</evidence>
<keyword evidence="1" id="KW-0732">Signal</keyword>
<feature type="signal peptide" evidence="1">
    <location>
        <begin position="1"/>
        <end position="24"/>
    </location>
</feature>
<dbReference type="Proteomes" id="UP000001072">
    <property type="component" value="Unassembled WGS sequence"/>
</dbReference>
<feature type="chain" id="PRO_5003315338" evidence="1">
    <location>
        <begin position="25"/>
        <end position="132"/>
    </location>
</feature>
<evidence type="ECO:0000313" key="3">
    <source>
        <dbReference type="Proteomes" id="UP000001072"/>
    </source>
</evidence>
<proteinExistence type="predicted"/>
<dbReference type="HOGENOM" id="CLU_150810_0_0_1"/>
<sequence length="132" mass="15235">MLHVSLKISLLLVSLLFNNSWVLASNPEYTPRCNKKFWVDQNGAHCKELNIDTYNYNCDYSTCWYNNHQYIPMSGCQLEHSPDKSTSDQECVQYEHLTKYNTYSCKNSGVQTYICPYKADIPAIECTVCSHA</sequence>
<organism evidence="3">
    <name type="scientific">Melampsora larici-populina (strain 98AG31 / pathotype 3-4-7)</name>
    <name type="common">Poplar leaf rust fungus</name>
    <dbReference type="NCBI Taxonomy" id="747676"/>
    <lineage>
        <taxon>Eukaryota</taxon>
        <taxon>Fungi</taxon>
        <taxon>Dikarya</taxon>
        <taxon>Basidiomycota</taxon>
        <taxon>Pucciniomycotina</taxon>
        <taxon>Pucciniomycetes</taxon>
        <taxon>Pucciniales</taxon>
        <taxon>Melampsoraceae</taxon>
        <taxon>Melampsora</taxon>
    </lineage>
</organism>
<protein>
    <submittedName>
        <fullName evidence="2">Secreted protein</fullName>
    </submittedName>
</protein>
<accession>F4RLQ6</accession>
<dbReference type="VEuPathDB" id="FungiDB:MELLADRAFT_123770"/>
<evidence type="ECO:0000313" key="2">
    <source>
        <dbReference type="EMBL" id="EGG06578.1"/>
    </source>
</evidence>
<gene>
    <name evidence="2" type="ORF">MELLADRAFT_123770</name>
</gene>
<dbReference type="InParanoid" id="F4RLQ6"/>
<reference evidence="3" key="1">
    <citation type="journal article" date="2011" name="Proc. Natl. Acad. Sci. U.S.A.">
        <title>Obligate biotrophy features unraveled by the genomic analysis of rust fungi.</title>
        <authorList>
            <person name="Duplessis S."/>
            <person name="Cuomo C.A."/>
            <person name="Lin Y.-C."/>
            <person name="Aerts A."/>
            <person name="Tisserant E."/>
            <person name="Veneault-Fourrey C."/>
            <person name="Joly D.L."/>
            <person name="Hacquard S."/>
            <person name="Amselem J."/>
            <person name="Cantarel B.L."/>
            <person name="Chiu R."/>
            <person name="Coutinho P.M."/>
            <person name="Feau N."/>
            <person name="Field M."/>
            <person name="Frey P."/>
            <person name="Gelhaye E."/>
            <person name="Goldberg J."/>
            <person name="Grabherr M.G."/>
            <person name="Kodira C.D."/>
            <person name="Kohler A."/>
            <person name="Kuees U."/>
            <person name="Lindquist E.A."/>
            <person name="Lucas S.M."/>
            <person name="Mago R."/>
            <person name="Mauceli E."/>
            <person name="Morin E."/>
            <person name="Murat C."/>
            <person name="Pangilinan J.L."/>
            <person name="Park R."/>
            <person name="Pearson M."/>
            <person name="Quesneville H."/>
            <person name="Rouhier N."/>
            <person name="Sakthikumar S."/>
            <person name="Salamov A.A."/>
            <person name="Schmutz J."/>
            <person name="Selles B."/>
            <person name="Shapiro H."/>
            <person name="Tanguay P."/>
            <person name="Tuskan G.A."/>
            <person name="Henrissat B."/>
            <person name="Van de Peer Y."/>
            <person name="Rouze P."/>
            <person name="Ellis J.G."/>
            <person name="Dodds P.N."/>
            <person name="Schein J.E."/>
            <person name="Zhong S."/>
            <person name="Hamelin R.C."/>
            <person name="Grigoriev I.V."/>
            <person name="Szabo L.J."/>
            <person name="Martin F."/>
        </authorList>
    </citation>
    <scope>NUCLEOTIDE SEQUENCE [LARGE SCALE GENOMIC DNA]</scope>
    <source>
        <strain evidence="3">98AG31 / pathotype 3-4-7</strain>
    </source>
</reference>
<keyword evidence="3" id="KW-1185">Reference proteome</keyword>
<dbReference type="RefSeq" id="XP_007410018.1">
    <property type="nucleotide sequence ID" value="XM_007409956.1"/>
</dbReference>